<keyword evidence="2" id="KW-1185">Reference proteome</keyword>
<dbReference type="SUPFAM" id="SSF52540">
    <property type="entry name" value="P-loop containing nucleoside triphosphate hydrolases"/>
    <property type="match status" value="1"/>
</dbReference>
<sequence>MQRKLFLHIGSHRTATTSIQQFMHQNFEPLKKQGIFYPLRVPRHIRLMNEIFSGRDKAGDVAISLSRRADNQPEDIHTLVLSDEDVSMRRDLRALVPFTERFDVKIIYSMRRQDLWLESWYFQNIKWQWNPALSHCTFEEFLQQRDAFHWIHYDRFVRHLEDLFGAENLILNVFEKQQMPEGPVVTFCNSIGLTDLTGFPPPPHVNSSMSAEMVEFVRHMPLDSLEPPERDLLRRALEQVDRDILGHTGKQSEQLLPRDLREAILAEYAEGNAAIARRYFDRETLFLDPLPAADAPLAKLEIPQDSAALMQRFVAPLLQQLVANGTISAANKAAPPQDRT</sequence>
<reference evidence="1" key="1">
    <citation type="submission" date="2019-01" db="EMBL/GenBank/DDBJ databases">
        <title>Sinorhodobacter populi sp. nov. isolated from the symptomatic bark tissue of Populus euramericana canker.</title>
        <authorList>
            <person name="Xu G."/>
        </authorList>
    </citation>
    <scope>NUCLEOTIDE SEQUENCE [LARGE SCALE GENOMIC DNA]</scope>
    <source>
        <strain evidence="1">CGMCC 1.12963</strain>
    </source>
</reference>
<reference evidence="1" key="2">
    <citation type="submission" date="2019-01" db="EMBL/GenBank/DDBJ databases">
        <authorList>
            <person name="Li Y."/>
        </authorList>
    </citation>
    <scope>NUCLEOTIDE SEQUENCE [LARGE SCALE GENOMIC DNA]</scope>
    <source>
        <strain evidence="1">CGMCC 1.12963</strain>
    </source>
</reference>
<dbReference type="Gene3D" id="3.40.50.300">
    <property type="entry name" value="P-loop containing nucleotide triphosphate hydrolases"/>
    <property type="match status" value="1"/>
</dbReference>
<dbReference type="AlphaFoldDB" id="A0A3S3LT90"/>
<accession>A0A3S3LT90</accession>
<gene>
    <name evidence="1" type="ORF">EOW66_12160</name>
</gene>
<protein>
    <recommendedName>
        <fullName evidence="3">Sulfotransferase domain-containing protein</fullName>
    </recommendedName>
</protein>
<dbReference type="InterPro" id="IPR027417">
    <property type="entry name" value="P-loop_NTPase"/>
</dbReference>
<dbReference type="RefSeq" id="WP_128156602.1">
    <property type="nucleotide sequence ID" value="NZ_JBHSOM010000026.1"/>
</dbReference>
<dbReference type="Proteomes" id="UP000288071">
    <property type="component" value="Unassembled WGS sequence"/>
</dbReference>
<dbReference type="EMBL" id="SAVA01000006">
    <property type="protein sequence ID" value="RWR51725.1"/>
    <property type="molecule type" value="Genomic_DNA"/>
</dbReference>
<comment type="caution">
    <text evidence="1">The sequence shown here is derived from an EMBL/GenBank/DDBJ whole genome shotgun (WGS) entry which is preliminary data.</text>
</comment>
<evidence type="ECO:0008006" key="3">
    <source>
        <dbReference type="Google" id="ProtNLM"/>
    </source>
</evidence>
<proteinExistence type="predicted"/>
<evidence type="ECO:0000313" key="2">
    <source>
        <dbReference type="Proteomes" id="UP000288071"/>
    </source>
</evidence>
<evidence type="ECO:0000313" key="1">
    <source>
        <dbReference type="EMBL" id="RWR51725.1"/>
    </source>
</evidence>
<name>A0A3S3LT90_9RHOB</name>
<organism evidence="1 2">
    <name type="scientific">Paenirhodobacter huangdaonensis</name>
    <dbReference type="NCBI Taxonomy" id="2501515"/>
    <lineage>
        <taxon>Bacteria</taxon>
        <taxon>Pseudomonadati</taxon>
        <taxon>Pseudomonadota</taxon>
        <taxon>Alphaproteobacteria</taxon>
        <taxon>Rhodobacterales</taxon>
        <taxon>Rhodobacter group</taxon>
        <taxon>Paenirhodobacter</taxon>
    </lineage>
</organism>